<proteinExistence type="predicted"/>
<organism evidence="1 2">
    <name type="scientific">Candidatus Amesbacteria bacterium GW2011_GWB1_48_13</name>
    <dbReference type="NCBI Taxonomy" id="1618362"/>
    <lineage>
        <taxon>Bacteria</taxon>
        <taxon>Candidatus Amesiibacteriota</taxon>
    </lineage>
</organism>
<evidence type="ECO:0000313" key="1">
    <source>
        <dbReference type="EMBL" id="KKU95401.1"/>
    </source>
</evidence>
<reference evidence="1 2" key="1">
    <citation type="journal article" date="2015" name="Nature">
        <title>rRNA introns, odd ribosomes, and small enigmatic genomes across a large radiation of phyla.</title>
        <authorList>
            <person name="Brown C.T."/>
            <person name="Hug L.A."/>
            <person name="Thomas B.C."/>
            <person name="Sharon I."/>
            <person name="Castelle C.J."/>
            <person name="Singh A."/>
            <person name="Wilkins M.J."/>
            <person name="Williams K.H."/>
            <person name="Banfield J.F."/>
        </authorList>
    </citation>
    <scope>NUCLEOTIDE SEQUENCE [LARGE SCALE GENOMIC DNA]</scope>
</reference>
<evidence type="ECO:0000313" key="2">
    <source>
        <dbReference type="Proteomes" id="UP000034694"/>
    </source>
</evidence>
<name>A0A0G1UMS8_9BACT</name>
<comment type="caution">
    <text evidence="1">The sequence shown here is derived from an EMBL/GenBank/DDBJ whole genome shotgun (WGS) entry which is preliminary data.</text>
</comment>
<dbReference type="AlphaFoldDB" id="A0A0G1UMS8"/>
<protein>
    <submittedName>
        <fullName evidence="1">Uncharacterized protein</fullName>
    </submittedName>
</protein>
<gene>
    <name evidence="1" type="ORF">UY28_C0052G0009</name>
</gene>
<sequence length="190" mass="21210">MDIIAIWYIIPEMASLETSVKMFQLKRLIEADLEKGSHRTYKFFTGEIMERSKLGERGLDLEKSGHTQIDVGKGKRTTQRLSLHEFKTTSGTHISISVWNVDRQGSPLGDMHTFMNFPGSSGQKTHIDGSSWGSMDGGDLEITPLELAATLAIALTNLNAKNWEVVVGDKSVNRPPGSRRLLDRIKAKFH</sequence>
<accession>A0A0G1UMS8</accession>
<dbReference type="EMBL" id="LCPK01000052">
    <property type="protein sequence ID" value="KKU95401.1"/>
    <property type="molecule type" value="Genomic_DNA"/>
</dbReference>
<dbReference type="Proteomes" id="UP000034694">
    <property type="component" value="Unassembled WGS sequence"/>
</dbReference>